<dbReference type="PANTHER" id="PTHR32322">
    <property type="entry name" value="INNER MEMBRANE TRANSPORTER"/>
    <property type="match status" value="1"/>
</dbReference>
<dbReference type="InterPro" id="IPR000620">
    <property type="entry name" value="EamA_dom"/>
</dbReference>
<feature type="transmembrane region" description="Helical" evidence="6">
    <location>
        <begin position="12"/>
        <end position="32"/>
    </location>
</feature>
<proteinExistence type="inferred from homology"/>
<gene>
    <name evidence="8" type="ordered locus">Desti_2357</name>
</gene>
<reference evidence="9" key="1">
    <citation type="submission" date="2012-06" db="EMBL/GenBank/DDBJ databases">
        <title>Complete sequence of chromosome of Desulfomonile tiedjei DSM 6799.</title>
        <authorList>
            <person name="Lucas S."/>
            <person name="Copeland A."/>
            <person name="Lapidus A."/>
            <person name="Glavina del Rio T."/>
            <person name="Dalin E."/>
            <person name="Tice H."/>
            <person name="Bruce D."/>
            <person name="Goodwin L."/>
            <person name="Pitluck S."/>
            <person name="Peters L."/>
            <person name="Ovchinnikova G."/>
            <person name="Zeytun A."/>
            <person name="Lu M."/>
            <person name="Kyrpides N."/>
            <person name="Mavromatis K."/>
            <person name="Ivanova N."/>
            <person name="Brettin T."/>
            <person name="Detter J.C."/>
            <person name="Han C."/>
            <person name="Larimer F."/>
            <person name="Land M."/>
            <person name="Hauser L."/>
            <person name="Markowitz V."/>
            <person name="Cheng J.-F."/>
            <person name="Hugenholtz P."/>
            <person name="Woyke T."/>
            <person name="Wu D."/>
            <person name="Spring S."/>
            <person name="Schroeder M."/>
            <person name="Brambilla E."/>
            <person name="Klenk H.-P."/>
            <person name="Eisen J.A."/>
        </authorList>
    </citation>
    <scope>NUCLEOTIDE SEQUENCE [LARGE SCALE GENOMIC DNA]</scope>
    <source>
        <strain evidence="9">ATCC 49306 / DSM 6799 / DCB-1</strain>
    </source>
</reference>
<dbReference type="KEGG" id="dti:Desti_2357"/>
<dbReference type="SUPFAM" id="SSF103481">
    <property type="entry name" value="Multidrug resistance efflux transporter EmrE"/>
    <property type="match status" value="2"/>
</dbReference>
<feature type="transmembrane region" description="Helical" evidence="6">
    <location>
        <begin position="254"/>
        <end position="273"/>
    </location>
</feature>
<dbReference type="eggNOG" id="COG0697">
    <property type="taxonomic scope" value="Bacteria"/>
</dbReference>
<dbReference type="HOGENOM" id="CLU_033863_12_1_7"/>
<dbReference type="InterPro" id="IPR050638">
    <property type="entry name" value="AA-Vitamin_Transporters"/>
</dbReference>
<dbReference type="Gene3D" id="1.10.3730.20">
    <property type="match status" value="1"/>
</dbReference>
<comment type="subcellular location">
    <subcellularLocation>
        <location evidence="1">Membrane</location>
        <topology evidence="1">Multi-pass membrane protein</topology>
    </subcellularLocation>
</comment>
<feature type="transmembrane region" description="Helical" evidence="6">
    <location>
        <begin position="223"/>
        <end position="242"/>
    </location>
</feature>
<evidence type="ECO:0000256" key="3">
    <source>
        <dbReference type="ARBA" id="ARBA00022692"/>
    </source>
</evidence>
<evidence type="ECO:0000313" key="8">
    <source>
        <dbReference type="EMBL" id="AFM25043.1"/>
    </source>
</evidence>
<keyword evidence="5 6" id="KW-0472">Membrane</keyword>
<dbReference type="GO" id="GO:0016020">
    <property type="term" value="C:membrane"/>
    <property type="evidence" value="ECO:0007669"/>
    <property type="project" value="UniProtKB-SubCell"/>
</dbReference>
<dbReference type="RefSeq" id="WP_014810186.1">
    <property type="nucleotide sequence ID" value="NC_018025.1"/>
</dbReference>
<feature type="transmembrane region" description="Helical" evidence="6">
    <location>
        <begin position="100"/>
        <end position="122"/>
    </location>
</feature>
<keyword evidence="4 6" id="KW-1133">Transmembrane helix</keyword>
<evidence type="ECO:0000256" key="5">
    <source>
        <dbReference type="ARBA" id="ARBA00023136"/>
    </source>
</evidence>
<comment type="similarity">
    <text evidence="2">Belongs to the EamA transporter family.</text>
</comment>
<dbReference type="OrthoDB" id="184388at2"/>
<feature type="transmembrane region" description="Helical" evidence="6">
    <location>
        <begin position="190"/>
        <end position="211"/>
    </location>
</feature>
<dbReference type="EMBL" id="CP003360">
    <property type="protein sequence ID" value="AFM25043.1"/>
    <property type="molecule type" value="Genomic_DNA"/>
</dbReference>
<feature type="transmembrane region" description="Helical" evidence="6">
    <location>
        <begin position="74"/>
        <end position="94"/>
    </location>
</feature>
<accession>I4C652</accession>
<dbReference type="InterPro" id="IPR037185">
    <property type="entry name" value="EmrE-like"/>
</dbReference>
<feature type="transmembrane region" description="Helical" evidence="6">
    <location>
        <begin position="158"/>
        <end position="178"/>
    </location>
</feature>
<evidence type="ECO:0000256" key="1">
    <source>
        <dbReference type="ARBA" id="ARBA00004141"/>
    </source>
</evidence>
<organism evidence="8 9">
    <name type="scientific">Desulfomonile tiedjei (strain ATCC 49306 / DSM 6799 / DCB-1)</name>
    <dbReference type="NCBI Taxonomy" id="706587"/>
    <lineage>
        <taxon>Bacteria</taxon>
        <taxon>Pseudomonadati</taxon>
        <taxon>Thermodesulfobacteriota</taxon>
        <taxon>Desulfomonilia</taxon>
        <taxon>Desulfomonilales</taxon>
        <taxon>Desulfomonilaceae</taxon>
        <taxon>Desulfomonile</taxon>
    </lineage>
</organism>
<feature type="transmembrane region" description="Helical" evidence="6">
    <location>
        <begin position="129"/>
        <end position="146"/>
    </location>
</feature>
<dbReference type="Pfam" id="PF00892">
    <property type="entry name" value="EamA"/>
    <property type="match status" value="2"/>
</dbReference>
<feature type="domain" description="EamA" evidence="7">
    <location>
        <begin position="13"/>
        <end position="145"/>
    </location>
</feature>
<keyword evidence="3 6" id="KW-0812">Transmembrane</keyword>
<evidence type="ECO:0000256" key="6">
    <source>
        <dbReference type="SAM" id="Phobius"/>
    </source>
</evidence>
<evidence type="ECO:0000256" key="4">
    <source>
        <dbReference type="ARBA" id="ARBA00022989"/>
    </source>
</evidence>
<name>I4C652_DESTA</name>
<feature type="domain" description="EamA" evidence="7">
    <location>
        <begin position="159"/>
        <end position="296"/>
    </location>
</feature>
<dbReference type="Proteomes" id="UP000006055">
    <property type="component" value="Chromosome"/>
</dbReference>
<keyword evidence="9" id="KW-1185">Reference proteome</keyword>
<evidence type="ECO:0000259" key="7">
    <source>
        <dbReference type="Pfam" id="PF00892"/>
    </source>
</evidence>
<evidence type="ECO:0000313" key="9">
    <source>
        <dbReference type="Proteomes" id="UP000006055"/>
    </source>
</evidence>
<dbReference type="STRING" id="706587.Desti_2357"/>
<sequence>MSSLTQTRHIPLSGVLLLVLMSFLWGGNMIAIKISNQGIPPIMAAAVRSVFASLFLWMFMRLLGEDPFFPRRHLMHGVAIGSLFGLEFLLLYWGTAYTDASRAIIILYTHPFWVALGAHLLIPEDRLTFAKTAGLILAFFGVVSVFGSRPNVYNANAWVGDLMEIGAGALWAATTIYIKRFVLSTEATHYQTLFAQLFFSIPVLVGGSLLLEWGRPLHFPSQVLISLFYQVVIIATISYVLWFWMIHRYQVSRLAAFTFLAPLFGVLLSWLMLGESLSPLLLLGLSLVAIGIYLVNRPETG</sequence>
<feature type="transmembrane region" description="Helical" evidence="6">
    <location>
        <begin position="38"/>
        <end position="62"/>
    </location>
</feature>
<dbReference type="AlphaFoldDB" id="I4C652"/>
<protein>
    <submittedName>
        <fullName evidence="8">DMT(Drug/metabolite transporter) superfamily permease</fullName>
    </submittedName>
</protein>
<dbReference type="PANTHER" id="PTHR32322:SF2">
    <property type="entry name" value="EAMA DOMAIN-CONTAINING PROTEIN"/>
    <property type="match status" value="1"/>
</dbReference>
<feature type="transmembrane region" description="Helical" evidence="6">
    <location>
        <begin position="279"/>
        <end position="296"/>
    </location>
</feature>
<evidence type="ECO:0000256" key="2">
    <source>
        <dbReference type="ARBA" id="ARBA00007362"/>
    </source>
</evidence>